<dbReference type="InParanoid" id="E4USY7"/>
<organism evidence="3">
    <name type="scientific">Arthroderma gypseum (strain ATCC MYA-4604 / CBS 118893)</name>
    <name type="common">Microsporum gypseum</name>
    <dbReference type="NCBI Taxonomy" id="535722"/>
    <lineage>
        <taxon>Eukaryota</taxon>
        <taxon>Fungi</taxon>
        <taxon>Dikarya</taxon>
        <taxon>Ascomycota</taxon>
        <taxon>Pezizomycotina</taxon>
        <taxon>Eurotiomycetes</taxon>
        <taxon>Eurotiomycetidae</taxon>
        <taxon>Onygenales</taxon>
        <taxon>Arthrodermataceae</taxon>
        <taxon>Nannizzia</taxon>
    </lineage>
</organism>
<dbReference type="GeneID" id="10028709"/>
<keyword evidence="3" id="KW-1185">Reference proteome</keyword>
<gene>
    <name evidence="2" type="ORF">MGYG_03605</name>
</gene>
<proteinExistence type="predicted"/>
<dbReference type="Gene3D" id="3.40.710.10">
    <property type="entry name" value="DD-peptidase/beta-lactamase superfamily"/>
    <property type="match status" value="1"/>
</dbReference>
<dbReference type="STRING" id="535722.E4USY7"/>
<reference evidence="3" key="1">
    <citation type="journal article" date="2012" name="MBio">
        <title>Comparative genome analysis of Trichophyton rubrum and related dermatophytes reveals candidate genes involved in infection.</title>
        <authorList>
            <person name="Martinez D.A."/>
            <person name="Oliver B.G."/>
            <person name="Graeser Y."/>
            <person name="Goldberg J.M."/>
            <person name="Li W."/>
            <person name="Martinez-Rossi N.M."/>
            <person name="Monod M."/>
            <person name="Shelest E."/>
            <person name="Barton R.C."/>
            <person name="Birch E."/>
            <person name="Brakhage A.A."/>
            <person name="Chen Z."/>
            <person name="Gurr S.J."/>
            <person name="Heiman D."/>
            <person name="Heitman J."/>
            <person name="Kosti I."/>
            <person name="Rossi A."/>
            <person name="Saif S."/>
            <person name="Samalova M."/>
            <person name="Saunders C.W."/>
            <person name="Shea T."/>
            <person name="Summerbell R.C."/>
            <person name="Xu J."/>
            <person name="Young S."/>
            <person name="Zeng Q."/>
            <person name="Birren B.W."/>
            <person name="Cuomo C.A."/>
            <person name="White T.C."/>
        </authorList>
    </citation>
    <scope>NUCLEOTIDE SEQUENCE [LARGE SCALE GENOMIC DNA]</scope>
    <source>
        <strain evidence="3">ATCC MYA-4604 / CBS 118893</strain>
    </source>
</reference>
<sequence length="519" mass="56940">MATKSNLFSRLDELLATQASSTASLHSPSSLCAELGAPSVSLAVLDEGEIRTHCISSVSDDVSTRFQACSISKAVTSLGVFKLIELRKLSLHGLISDYLPVSIVDKLEPNHVSGFAQHITIAHLLSHTSGLQDSGVYGYPGYEVSQHGRTEFPTLETIIAGEAPCNTLPIKLKDYPGHRFNYSGGGTMLLQMIMEQVAGKSFPAVMQEYVFEPLGMTGSTFDSRATDNTQTVGQHEARYARAYYSGYTPCEVPYRLGPELAAAWLWSTPQDLLKIGRAVLDSLHGKTNAFLTKSTARTMLTEVQPGMAHSWFVNKETPYLAFRHEGKNMPGWRCNVVCFTNDPEATDSNTSASVLQEEKCAVPKDGCGIAVMTNSAQGAAVYDKILAAICYIQGWPAAPRNWTDTAMVIPFADTQAKVDTKWVLWQGQWEGGWQMMAGQDGDTGPYVSFRGMPASRLYMAARPRSMAELRNTDKASLDLVCSGLEVMFRLMVDVVGDEPVIEIWHGPRQDRRVLRRSKS</sequence>
<dbReference type="OMA" id="CASVAIM"/>
<dbReference type="InterPro" id="IPR012338">
    <property type="entry name" value="Beta-lactam/transpept-like"/>
</dbReference>
<dbReference type="VEuPathDB" id="FungiDB:MGYG_03605"/>
<evidence type="ECO:0000313" key="2">
    <source>
        <dbReference type="EMBL" id="EFR00600.1"/>
    </source>
</evidence>
<evidence type="ECO:0000313" key="3">
    <source>
        <dbReference type="Proteomes" id="UP000002669"/>
    </source>
</evidence>
<dbReference type="RefSeq" id="XP_003173430.1">
    <property type="nucleotide sequence ID" value="XM_003173382.1"/>
</dbReference>
<feature type="domain" description="Beta-lactamase-related" evidence="1">
    <location>
        <begin position="35"/>
        <end position="380"/>
    </location>
</feature>
<dbReference type="eggNOG" id="ENOG502SII7">
    <property type="taxonomic scope" value="Eukaryota"/>
</dbReference>
<dbReference type="InterPro" id="IPR050789">
    <property type="entry name" value="Diverse_Enzym_Activities"/>
</dbReference>
<evidence type="ECO:0000259" key="1">
    <source>
        <dbReference type="Pfam" id="PF00144"/>
    </source>
</evidence>
<dbReference type="PANTHER" id="PTHR43283">
    <property type="entry name" value="BETA-LACTAMASE-RELATED"/>
    <property type="match status" value="1"/>
</dbReference>
<dbReference type="Pfam" id="PF00144">
    <property type="entry name" value="Beta-lactamase"/>
    <property type="match status" value="1"/>
</dbReference>
<protein>
    <submittedName>
        <fullName evidence="2">Beta-lactamase</fullName>
    </submittedName>
</protein>
<name>E4USY7_ARTGP</name>
<dbReference type="HOGENOM" id="CLU_020027_8_2_1"/>
<accession>E4USY7</accession>
<dbReference type="OrthoDB" id="5946976at2759"/>
<dbReference type="SUPFAM" id="SSF56601">
    <property type="entry name" value="beta-lactamase/transpeptidase-like"/>
    <property type="match status" value="1"/>
</dbReference>
<dbReference type="AlphaFoldDB" id="E4USY7"/>
<dbReference type="Proteomes" id="UP000002669">
    <property type="component" value="Unassembled WGS sequence"/>
</dbReference>
<dbReference type="EMBL" id="DS989824">
    <property type="protein sequence ID" value="EFR00600.1"/>
    <property type="molecule type" value="Genomic_DNA"/>
</dbReference>
<dbReference type="InterPro" id="IPR001466">
    <property type="entry name" value="Beta-lactam-related"/>
</dbReference>